<dbReference type="InterPro" id="IPR016039">
    <property type="entry name" value="Thiolase-like"/>
</dbReference>
<dbReference type="SUPFAM" id="SSF53901">
    <property type="entry name" value="Thiolase-like"/>
    <property type="match status" value="1"/>
</dbReference>
<name>A0A9D2HFC5_9BACT</name>
<reference evidence="1" key="2">
    <citation type="submission" date="2021-04" db="EMBL/GenBank/DDBJ databases">
        <authorList>
            <person name="Gilroy R."/>
        </authorList>
    </citation>
    <scope>NUCLEOTIDE SEQUENCE</scope>
    <source>
        <strain evidence="1">CHK186-16707</strain>
    </source>
</reference>
<comment type="caution">
    <text evidence="1">The sequence shown here is derived from an EMBL/GenBank/DDBJ whole genome shotgun (WGS) entry which is preliminary data.</text>
</comment>
<gene>
    <name evidence="1" type="ORF">H9962_09565</name>
</gene>
<dbReference type="GO" id="GO:0016746">
    <property type="term" value="F:acyltransferase activity"/>
    <property type="evidence" value="ECO:0007669"/>
    <property type="project" value="UniProtKB-KW"/>
</dbReference>
<dbReference type="GO" id="GO:0044550">
    <property type="term" value="P:secondary metabolite biosynthetic process"/>
    <property type="evidence" value="ECO:0007669"/>
    <property type="project" value="TreeGrafter"/>
</dbReference>
<feature type="non-terminal residue" evidence="1">
    <location>
        <position position="63"/>
    </location>
</feature>
<dbReference type="PANTHER" id="PTHR34069:SF2">
    <property type="entry name" value="BETA-KETOACYL-[ACYL-CARRIER-PROTEIN] SYNTHASE III"/>
    <property type="match status" value="1"/>
</dbReference>
<evidence type="ECO:0000313" key="1">
    <source>
        <dbReference type="EMBL" id="HJA09417.1"/>
    </source>
</evidence>
<reference evidence="1" key="1">
    <citation type="journal article" date="2021" name="PeerJ">
        <title>Extensive microbial diversity within the chicken gut microbiome revealed by metagenomics and culture.</title>
        <authorList>
            <person name="Gilroy R."/>
            <person name="Ravi A."/>
            <person name="Getino M."/>
            <person name="Pursley I."/>
            <person name="Horton D.L."/>
            <person name="Alikhan N.F."/>
            <person name="Baker D."/>
            <person name="Gharbi K."/>
            <person name="Hall N."/>
            <person name="Watson M."/>
            <person name="Adriaenssens E.M."/>
            <person name="Foster-Nyarko E."/>
            <person name="Jarju S."/>
            <person name="Secka A."/>
            <person name="Antonio M."/>
            <person name="Oren A."/>
            <person name="Chaudhuri R.R."/>
            <person name="La Ragione R."/>
            <person name="Hildebrand F."/>
            <person name="Pallen M.J."/>
        </authorList>
    </citation>
    <scope>NUCLEOTIDE SEQUENCE</scope>
    <source>
        <strain evidence="1">CHK186-16707</strain>
    </source>
</reference>
<accession>A0A9D2HFC5</accession>
<evidence type="ECO:0000313" key="2">
    <source>
        <dbReference type="Proteomes" id="UP000824225"/>
    </source>
</evidence>
<dbReference type="Gene3D" id="3.40.47.10">
    <property type="match status" value="1"/>
</dbReference>
<organism evidence="1 2">
    <name type="scientific">Candidatus Mailhella merdigallinarum</name>
    <dbReference type="NCBI Taxonomy" id="2838658"/>
    <lineage>
        <taxon>Bacteria</taxon>
        <taxon>Pseudomonadati</taxon>
        <taxon>Thermodesulfobacteriota</taxon>
        <taxon>Desulfovibrionia</taxon>
        <taxon>Desulfovibrionales</taxon>
        <taxon>Desulfovibrionaceae</taxon>
        <taxon>Mailhella</taxon>
    </lineage>
</organism>
<dbReference type="EMBL" id="DXAN01000030">
    <property type="protein sequence ID" value="HJA09417.1"/>
    <property type="molecule type" value="Genomic_DNA"/>
</dbReference>
<dbReference type="Proteomes" id="UP000824225">
    <property type="component" value="Unassembled WGS sequence"/>
</dbReference>
<dbReference type="PANTHER" id="PTHR34069">
    <property type="entry name" value="3-OXOACYL-[ACYL-CARRIER-PROTEIN] SYNTHASE 3"/>
    <property type="match status" value="1"/>
</dbReference>
<sequence length="63" mass="6725">MNTHSHICGLGSFIPERILTNQDLEGMLDTSDEWITSRTGIRTRHILDDDANASDAGAAAAAA</sequence>
<protein>
    <submittedName>
        <fullName evidence="1">3-oxoacyl-ACP synthase</fullName>
    </submittedName>
</protein>
<proteinExistence type="predicted"/>
<dbReference type="AlphaFoldDB" id="A0A9D2HFC5"/>